<dbReference type="Gene3D" id="1.10.287.130">
    <property type="match status" value="1"/>
</dbReference>
<dbReference type="PANTHER" id="PTHR45339">
    <property type="entry name" value="HYBRID SIGNAL TRANSDUCTION HISTIDINE KINASE J"/>
    <property type="match status" value="1"/>
</dbReference>
<evidence type="ECO:0000256" key="11">
    <source>
        <dbReference type="ARBA" id="ARBA00068150"/>
    </source>
</evidence>
<evidence type="ECO:0000256" key="5">
    <source>
        <dbReference type="ARBA" id="ARBA00022741"/>
    </source>
</evidence>
<evidence type="ECO:0000256" key="13">
    <source>
        <dbReference type="PROSITE-ProRule" id="PRU00110"/>
    </source>
</evidence>
<evidence type="ECO:0000256" key="7">
    <source>
        <dbReference type="ARBA" id="ARBA00022840"/>
    </source>
</evidence>
<dbReference type="Pfam" id="PF00072">
    <property type="entry name" value="Response_reg"/>
    <property type="match status" value="1"/>
</dbReference>
<evidence type="ECO:0000256" key="4">
    <source>
        <dbReference type="ARBA" id="ARBA00022679"/>
    </source>
</evidence>
<evidence type="ECO:0000259" key="17">
    <source>
        <dbReference type="PROSITE" id="PS50110"/>
    </source>
</evidence>
<accession>A0A106BHT0</accession>
<dbReference type="RefSeq" id="WP_059758950.1">
    <property type="nucleotide sequence ID" value="NZ_LDUG01000053.1"/>
</dbReference>
<name>A0A106BHT0_THIDE</name>
<keyword evidence="15" id="KW-0472">Membrane</keyword>
<feature type="transmembrane region" description="Helical" evidence="15">
    <location>
        <begin position="161"/>
        <end position="180"/>
    </location>
</feature>
<dbReference type="OrthoDB" id="8552871at2"/>
<evidence type="ECO:0000256" key="15">
    <source>
        <dbReference type="SAM" id="Phobius"/>
    </source>
</evidence>
<feature type="domain" description="Response regulatory" evidence="17">
    <location>
        <begin position="588"/>
        <end position="705"/>
    </location>
</feature>
<comment type="caution">
    <text evidence="19">The sequence shown here is derived from an EMBL/GenBank/DDBJ whole genome shotgun (WGS) entry which is preliminary data.</text>
</comment>
<evidence type="ECO:0000259" key="18">
    <source>
        <dbReference type="PROSITE" id="PS50894"/>
    </source>
</evidence>
<dbReference type="InterPro" id="IPR001789">
    <property type="entry name" value="Sig_transdc_resp-reg_receiver"/>
</dbReference>
<dbReference type="GO" id="GO:0000155">
    <property type="term" value="F:phosphorelay sensor kinase activity"/>
    <property type="evidence" value="ECO:0007669"/>
    <property type="project" value="InterPro"/>
</dbReference>
<feature type="transmembrane region" description="Helical" evidence="15">
    <location>
        <begin position="62"/>
        <end position="85"/>
    </location>
</feature>
<dbReference type="EMBL" id="LDUG01000053">
    <property type="protein sequence ID" value="KVW92782.1"/>
    <property type="molecule type" value="Genomic_DNA"/>
</dbReference>
<dbReference type="InterPro" id="IPR008207">
    <property type="entry name" value="Sig_transdc_His_kin_Hpt_dom"/>
</dbReference>
<dbReference type="SMART" id="SM00387">
    <property type="entry name" value="HATPase_c"/>
    <property type="match status" value="1"/>
</dbReference>
<keyword evidence="3 14" id="KW-0597">Phosphoprotein</keyword>
<dbReference type="SUPFAM" id="SSF55874">
    <property type="entry name" value="ATPase domain of HSP90 chaperone/DNA topoisomerase II/histidine kinase"/>
    <property type="match status" value="1"/>
</dbReference>
<dbReference type="InterPro" id="IPR005467">
    <property type="entry name" value="His_kinase_dom"/>
</dbReference>
<dbReference type="SUPFAM" id="SSF52172">
    <property type="entry name" value="CheY-like"/>
    <property type="match status" value="1"/>
</dbReference>
<dbReference type="CDD" id="cd00082">
    <property type="entry name" value="HisKA"/>
    <property type="match status" value="1"/>
</dbReference>
<keyword evidence="4" id="KW-0808">Transferase</keyword>
<evidence type="ECO:0000256" key="10">
    <source>
        <dbReference type="ARBA" id="ARBA00064003"/>
    </source>
</evidence>
<feature type="domain" description="Histidine kinase" evidence="16">
    <location>
        <begin position="203"/>
        <end position="423"/>
    </location>
</feature>
<reference evidence="19 20" key="1">
    <citation type="journal article" date="2015" name="Appl. Environ. Microbiol.">
        <title>Aerobic and Anaerobic Thiosulfate Oxidation by a Cold-Adapted, Subglacial Chemoautotroph.</title>
        <authorList>
            <person name="Harrold Z.R."/>
            <person name="Skidmore M.L."/>
            <person name="Hamilton T.L."/>
            <person name="Desch L."/>
            <person name="Amada K."/>
            <person name="van Gelder W."/>
            <person name="Glover K."/>
            <person name="Roden E.E."/>
            <person name="Boyd E.S."/>
        </authorList>
    </citation>
    <scope>NUCLEOTIDE SEQUENCE [LARGE SCALE GENOMIC DNA]</scope>
    <source>
        <strain evidence="19 20">RG</strain>
    </source>
</reference>
<evidence type="ECO:0000256" key="3">
    <source>
        <dbReference type="ARBA" id="ARBA00022553"/>
    </source>
</evidence>
<dbReference type="AlphaFoldDB" id="A0A106BHT0"/>
<keyword evidence="6 19" id="KW-0418">Kinase</keyword>
<evidence type="ECO:0000313" key="19">
    <source>
        <dbReference type="EMBL" id="KVW92782.1"/>
    </source>
</evidence>
<feature type="modified residue" description="4-aspartylphosphate" evidence="14">
    <location>
        <position position="639"/>
    </location>
</feature>
<feature type="transmembrane region" description="Helical" evidence="15">
    <location>
        <begin position="97"/>
        <end position="121"/>
    </location>
</feature>
<dbReference type="InterPro" id="IPR036097">
    <property type="entry name" value="HisK_dim/P_sf"/>
</dbReference>
<feature type="domain" description="HPt" evidence="18">
    <location>
        <begin position="739"/>
        <end position="833"/>
    </location>
</feature>
<dbReference type="Proteomes" id="UP000064243">
    <property type="component" value="Unassembled WGS sequence"/>
</dbReference>
<dbReference type="Gene3D" id="3.40.50.2300">
    <property type="match status" value="1"/>
</dbReference>
<evidence type="ECO:0000256" key="1">
    <source>
        <dbReference type="ARBA" id="ARBA00000085"/>
    </source>
</evidence>
<feature type="transmembrane region" description="Helical" evidence="15">
    <location>
        <begin position="31"/>
        <end position="50"/>
    </location>
</feature>
<comment type="subunit">
    <text evidence="10">At low DSF concentrations, interacts with RpfF.</text>
</comment>
<keyword evidence="5" id="KW-0547">Nucleotide-binding</keyword>
<keyword evidence="15" id="KW-1133">Transmembrane helix</keyword>
<dbReference type="PROSITE" id="PS50110">
    <property type="entry name" value="RESPONSE_REGULATORY"/>
    <property type="match status" value="1"/>
</dbReference>
<dbReference type="InterPro" id="IPR003661">
    <property type="entry name" value="HisK_dim/P_dom"/>
</dbReference>
<evidence type="ECO:0000256" key="9">
    <source>
        <dbReference type="ARBA" id="ARBA00058004"/>
    </source>
</evidence>
<evidence type="ECO:0000256" key="14">
    <source>
        <dbReference type="PROSITE-ProRule" id="PRU00169"/>
    </source>
</evidence>
<evidence type="ECO:0000313" key="20">
    <source>
        <dbReference type="Proteomes" id="UP000064243"/>
    </source>
</evidence>
<feature type="modified residue" description="Phosphohistidine" evidence="13">
    <location>
        <position position="778"/>
    </location>
</feature>
<dbReference type="PRINTS" id="PR00344">
    <property type="entry name" value="BCTRLSENSOR"/>
</dbReference>
<dbReference type="FunFam" id="3.30.565.10:FF:000010">
    <property type="entry name" value="Sensor histidine kinase RcsC"/>
    <property type="match status" value="1"/>
</dbReference>
<dbReference type="CDD" id="cd17546">
    <property type="entry name" value="REC_hyHK_CKI1_RcsC-like"/>
    <property type="match status" value="1"/>
</dbReference>
<dbReference type="InterPro" id="IPR003594">
    <property type="entry name" value="HATPase_dom"/>
</dbReference>
<dbReference type="Gene3D" id="1.20.120.160">
    <property type="entry name" value="HPT domain"/>
    <property type="match status" value="1"/>
</dbReference>
<dbReference type="SUPFAM" id="SSF47384">
    <property type="entry name" value="Homodimeric domain of signal transducing histidine kinase"/>
    <property type="match status" value="1"/>
</dbReference>
<dbReference type="InterPro" id="IPR036641">
    <property type="entry name" value="HPT_dom_sf"/>
</dbReference>
<dbReference type="GO" id="GO:0005524">
    <property type="term" value="F:ATP binding"/>
    <property type="evidence" value="ECO:0007669"/>
    <property type="project" value="UniProtKB-KW"/>
</dbReference>
<dbReference type="SMART" id="SM00388">
    <property type="entry name" value="HisKA"/>
    <property type="match status" value="1"/>
</dbReference>
<evidence type="ECO:0000256" key="12">
    <source>
        <dbReference type="ARBA" id="ARBA00070152"/>
    </source>
</evidence>
<evidence type="ECO:0000256" key="2">
    <source>
        <dbReference type="ARBA" id="ARBA00012438"/>
    </source>
</evidence>
<dbReference type="SUPFAM" id="SSF47226">
    <property type="entry name" value="Histidine-containing phosphotransfer domain, HPT domain"/>
    <property type="match status" value="1"/>
</dbReference>
<keyword evidence="20" id="KW-1185">Reference proteome</keyword>
<keyword evidence="8" id="KW-0902">Two-component regulatory system</keyword>
<dbReference type="PANTHER" id="PTHR45339:SF5">
    <property type="entry name" value="HISTIDINE KINASE"/>
    <property type="match status" value="1"/>
</dbReference>
<dbReference type="PATRIC" id="fig|36861.3.peg.2963"/>
<proteinExistence type="predicted"/>
<dbReference type="InterPro" id="IPR004358">
    <property type="entry name" value="Sig_transdc_His_kin-like_C"/>
</dbReference>
<protein>
    <recommendedName>
        <fullName evidence="11">Sensory/regulatory protein RpfC</fullName>
        <ecNumber evidence="2">2.7.13.3</ecNumber>
    </recommendedName>
    <alternativeName>
        <fullName evidence="12">Virulence sensor protein BvgS</fullName>
    </alternativeName>
</protein>
<comment type="catalytic activity">
    <reaction evidence="1">
        <text>ATP + protein L-histidine = ADP + protein N-phospho-L-histidine.</text>
        <dbReference type="EC" id="2.7.13.3"/>
    </reaction>
</comment>
<evidence type="ECO:0000256" key="6">
    <source>
        <dbReference type="ARBA" id="ARBA00022777"/>
    </source>
</evidence>
<dbReference type="InterPro" id="IPR036890">
    <property type="entry name" value="HATPase_C_sf"/>
</dbReference>
<dbReference type="EC" id="2.7.13.3" evidence="2"/>
<dbReference type="InterPro" id="IPR011006">
    <property type="entry name" value="CheY-like_superfamily"/>
</dbReference>
<sequence length="843" mass="91231">MKAMLQTSLPGFLQRLVKRIRSRPDTEFQQALIRVVIGLVFLAYFSSDVAPLDGATRGTAQLVSVVFTGLAGLIVALSLVSLAASPSRRIVAMLMDYATCSFLLTYTGEAGSPLLVVYLWVTLGNGFRYGVAYLYAATAMAIAGFLLVLAYSPYWSTHMSIGVAFLLSMIAVPLYSASLLKQVHSAIQRERKANQAKSVFLANMSHELRTPLNGVIGVADLLAETKLDKEQQEFAQIIRASANTLLELIDNVLDISRIEAGRIVSTDEDFDLHRLVNGTVAMMQTLAQGKGMVLAAHIAPQTPFHLHGDARHLRQILINLIGNAIKFTEHGRIDVYVRPVGQSQPQRLRFEVVDTGIGIPDAAQARIFDSFTQADPSVTRRFGGSGLGTTIAKQLVETLGGQIGLHSREGEGTTFWFELPFALQAAPATASDEHFDAPMRVAILAGSELATRLQTVIRHWGAETVTVDSTSRLAAELSANVGGETLVGAVVVERCALPGDPVAFLRLLHDGPSLAALPVILIESDASIALPHDALLMREGYASVLRTPVNTTLLFNAIHAVVSHGMPPNVVSLANRFQAQSGQHAHLRILVAEDNPVNQRVIRGLLEHAGHEVHLARGGEEALAMLEAAEQTYHLAIIDMHMPQLSGPEVVQRWRFMENGHLPIIMLTADARAEAQAACEEAGADAFLTKPVNSRDLIDAIARQVARQTPPTAGKAASPEHWEEELDESVLDGLAQLGGAAFVEDLLASFEEESGRTLRDIERALAAQDYGQWHHQLHLLKGGARDVGANPLAERCAEAERIKAFELATRLAHDRLDAVRSALVATQAALADYQANKLRADHS</sequence>
<dbReference type="CDD" id="cd16922">
    <property type="entry name" value="HATPase_EvgS-ArcB-TorS-like"/>
    <property type="match status" value="1"/>
</dbReference>
<organism evidence="19 20">
    <name type="scientific">Thiobacillus denitrificans</name>
    <dbReference type="NCBI Taxonomy" id="36861"/>
    <lineage>
        <taxon>Bacteria</taxon>
        <taxon>Pseudomonadati</taxon>
        <taxon>Pseudomonadota</taxon>
        <taxon>Betaproteobacteria</taxon>
        <taxon>Nitrosomonadales</taxon>
        <taxon>Thiobacillaceae</taxon>
        <taxon>Thiobacillus</taxon>
    </lineage>
</organism>
<dbReference type="SMART" id="SM00448">
    <property type="entry name" value="REC"/>
    <property type="match status" value="1"/>
</dbReference>
<comment type="function">
    <text evidence="9">Member of the two-component regulatory system BvgS/BvgA. Phosphorylates BvgA via a four-step phosphorelay in response to environmental signals.</text>
</comment>
<evidence type="ECO:0000256" key="8">
    <source>
        <dbReference type="ARBA" id="ARBA00023012"/>
    </source>
</evidence>
<dbReference type="GO" id="GO:0005886">
    <property type="term" value="C:plasma membrane"/>
    <property type="evidence" value="ECO:0007669"/>
    <property type="project" value="UniProtKB-SubCell"/>
</dbReference>
<dbReference type="PROSITE" id="PS50894">
    <property type="entry name" value="HPT"/>
    <property type="match status" value="1"/>
</dbReference>
<keyword evidence="15" id="KW-0812">Transmembrane</keyword>
<evidence type="ECO:0000259" key="16">
    <source>
        <dbReference type="PROSITE" id="PS50109"/>
    </source>
</evidence>
<keyword evidence="7" id="KW-0067">ATP-binding</keyword>
<dbReference type="Gene3D" id="3.30.565.10">
    <property type="entry name" value="Histidine kinase-like ATPase, C-terminal domain"/>
    <property type="match status" value="1"/>
</dbReference>
<gene>
    <name evidence="19" type="ORF">ABW22_15555</name>
</gene>
<dbReference type="Pfam" id="PF01627">
    <property type="entry name" value="Hpt"/>
    <property type="match status" value="1"/>
</dbReference>
<dbReference type="FunFam" id="1.10.287.130:FF:000002">
    <property type="entry name" value="Two-component osmosensing histidine kinase"/>
    <property type="match status" value="1"/>
</dbReference>
<dbReference type="Pfam" id="PF00512">
    <property type="entry name" value="HisKA"/>
    <property type="match status" value="1"/>
</dbReference>
<dbReference type="Pfam" id="PF02518">
    <property type="entry name" value="HATPase_c"/>
    <property type="match status" value="1"/>
</dbReference>
<dbReference type="PROSITE" id="PS50109">
    <property type="entry name" value="HIS_KIN"/>
    <property type="match status" value="1"/>
</dbReference>
<feature type="transmembrane region" description="Helical" evidence="15">
    <location>
        <begin position="133"/>
        <end position="154"/>
    </location>
</feature>